<evidence type="ECO:0000313" key="2">
    <source>
        <dbReference type="Proteomes" id="UP000224460"/>
    </source>
</evidence>
<dbReference type="EMBL" id="PEDL01000021">
    <property type="protein sequence ID" value="PHV69642.1"/>
    <property type="molecule type" value="Genomic_DNA"/>
</dbReference>
<organism evidence="1 2">
    <name type="scientific">Sporanaerobium hydrogeniformans</name>
    <dbReference type="NCBI Taxonomy" id="3072179"/>
    <lineage>
        <taxon>Bacteria</taxon>
        <taxon>Bacillati</taxon>
        <taxon>Bacillota</taxon>
        <taxon>Clostridia</taxon>
        <taxon>Lachnospirales</taxon>
        <taxon>Lachnospiraceae</taxon>
        <taxon>Sporanaerobium</taxon>
    </lineage>
</organism>
<protein>
    <submittedName>
        <fullName evidence="1">Glycoside hydrolase</fullName>
    </submittedName>
</protein>
<keyword evidence="1" id="KW-0378">Hydrolase</keyword>
<dbReference type="Proteomes" id="UP000224460">
    <property type="component" value="Unassembled WGS sequence"/>
</dbReference>
<accession>A0AC61D9E5</accession>
<gene>
    <name evidence="1" type="ORF">CS063_14565</name>
</gene>
<keyword evidence="2" id="KW-1185">Reference proteome</keyword>
<comment type="caution">
    <text evidence="1">The sequence shown here is derived from an EMBL/GenBank/DDBJ whole genome shotgun (WGS) entry which is preliminary data.</text>
</comment>
<sequence>MHIKNYKCDGQKVLFNLEQGKLCIEIKREDIVRCMYTTGESFKDTSLIIEKKAPLEVHYTVDETDETICIETQRLCLSICKENGRFTWKKQGSGEVYLEEGGKSLVPTDIIRYTTGGEAPVIERVKTVDGERNFIRNLKEVIDRQAYRGKLFFNWQDDEGIYGLGQGEEGIYNYRGYNQYLYQHNMRIPIPFFVSSYCYGILFNCSSLMTFNDDPNGSYIFMDAIEEMDYYFMGGEKLDEVIEAYRYLTGRASLLPKWAFGYIQSKEAYKTGDELVDVVKRYRKRGIPLDCIVQDWNTWKPGYWGEKKVDKTRYPNLKETMNKIHDYHVHTMVSVWPNMNAGGDNHSEFLQAGYLLNDYSTYDAFNEKARQMYWKQANEELFSSGFDAWWCDSTEPFSGPDWGGPVKREPWERYSLVGGEHKHYLDATQANAFALMHAKGIYENQRATTEEKRVVNLTRSGYASSQQYGTILWSGDICATWETLKKQIREGLNFALSGMPYWTLDIGAFFTVGSAWQNRGCGCNNNPNPLWFWQGEYNEGVKDAGYRELYVRWLQYGTFLPMFRSHGTDTPREIWNFGEKGDVFYDTIEKFIKLRYQLMPYIYSLAGKVYLEHSTLLRSLLFDFLEDETARQIEDEFMFGPSLLVCPVTEPMYYESDNKAIIKEKTRGCYLPQGTIWYDYWTGEVFEGGNWYDIEAPLEKMPLFVKGGAIIPTIEGLQYASQKVAVPMTLNVYSGQDGEFTLYEDEGDNYNFEQGSYTLIPIKWSEENKCLIIGDRQGEYEGMEKVRQFKIKLKEQEKLVIYEGKRIIISWD</sequence>
<proteinExistence type="predicted"/>
<name>A0AC61D9E5_9FIRM</name>
<reference evidence="1" key="1">
    <citation type="submission" date="2017-10" db="EMBL/GenBank/DDBJ databases">
        <title>Genome sequence of cellulolytic Lachnospiraceae bacterium XHS1971 isolated from hotspring sediment.</title>
        <authorList>
            <person name="Vasudevan G."/>
            <person name="Joshi A.J."/>
            <person name="Hivarkar S."/>
            <person name="Lanjekar V.B."/>
            <person name="Dhakephalkar P.K."/>
            <person name="Dagar S."/>
        </authorList>
    </citation>
    <scope>NUCLEOTIDE SEQUENCE</scope>
    <source>
        <strain evidence="1">XHS1971</strain>
    </source>
</reference>
<evidence type="ECO:0000313" key="1">
    <source>
        <dbReference type="EMBL" id="PHV69642.1"/>
    </source>
</evidence>